<dbReference type="RefSeq" id="WP_089717445.1">
    <property type="nucleotide sequence ID" value="NZ_FNEH01000027.1"/>
</dbReference>
<evidence type="ECO:0000313" key="2">
    <source>
        <dbReference type="Proteomes" id="UP000198945"/>
    </source>
</evidence>
<accession>A0A1G8QVN0</accession>
<reference evidence="1 2" key="1">
    <citation type="submission" date="2016-10" db="EMBL/GenBank/DDBJ databases">
        <authorList>
            <person name="de Groot N.N."/>
        </authorList>
    </citation>
    <scope>NUCLEOTIDE SEQUENCE [LARGE SCALE GENOMIC DNA]</scope>
    <source>
        <strain evidence="1 2">WG7</strain>
    </source>
</reference>
<gene>
    <name evidence="1" type="ORF">SAMN04515654_1276</name>
</gene>
<organism evidence="1 2">
    <name type="scientific">Halanaerobium congolense</name>
    <dbReference type="NCBI Taxonomy" id="54121"/>
    <lineage>
        <taxon>Bacteria</taxon>
        <taxon>Bacillati</taxon>
        <taxon>Bacillota</taxon>
        <taxon>Clostridia</taxon>
        <taxon>Halanaerobiales</taxon>
        <taxon>Halanaerobiaceae</taxon>
        <taxon>Halanaerobium</taxon>
    </lineage>
</organism>
<sequence>MKIFVVESSNPIEVINGKAEHKCIETIGKLFDHQVLSFPIKSKYELEDTINYISTVDQSYDSKKNILNHYVYI</sequence>
<name>A0A1G8QVN0_9FIRM</name>
<dbReference type="Proteomes" id="UP000198945">
    <property type="component" value="Unassembled WGS sequence"/>
</dbReference>
<dbReference type="AlphaFoldDB" id="A0A1G8QVN0"/>
<protein>
    <submittedName>
        <fullName evidence="1">Uncharacterized protein</fullName>
    </submittedName>
</protein>
<evidence type="ECO:0000313" key="1">
    <source>
        <dbReference type="EMBL" id="SDJ08747.1"/>
    </source>
</evidence>
<proteinExistence type="predicted"/>
<dbReference type="EMBL" id="FNEH01000027">
    <property type="protein sequence ID" value="SDJ08747.1"/>
    <property type="molecule type" value="Genomic_DNA"/>
</dbReference>